<organism evidence="4 5">
    <name type="scientific">Cryptosporangium phraense</name>
    <dbReference type="NCBI Taxonomy" id="2593070"/>
    <lineage>
        <taxon>Bacteria</taxon>
        <taxon>Bacillati</taxon>
        <taxon>Actinomycetota</taxon>
        <taxon>Actinomycetes</taxon>
        <taxon>Cryptosporangiales</taxon>
        <taxon>Cryptosporangiaceae</taxon>
        <taxon>Cryptosporangium</taxon>
    </lineage>
</organism>
<evidence type="ECO:0000313" key="4">
    <source>
        <dbReference type="EMBL" id="TQS40993.1"/>
    </source>
</evidence>
<dbReference type="Gene3D" id="3.40.50.720">
    <property type="entry name" value="NAD(P)-binding Rossmann-like Domain"/>
    <property type="match status" value="1"/>
</dbReference>
<comment type="caution">
    <text evidence="4">The sequence shown here is derived from an EMBL/GenBank/DDBJ whole genome shotgun (WGS) entry which is preliminary data.</text>
</comment>
<sequence>MRIARSSRRLSKSASRAGHERLVAVGTLDGKVALVTGASRGIGNEIALGLGRAGATVVCVARDPERLDEAVFKLRTESIDAVAAPCDLAQPGAVVRLPSQVAAIGEVEILVNGAGVLGSRTSKTLKASYREWRAVSAVVLDAPFLLIQAFAPAMMARRSGRIVNVSADEGRMTGPGNTGGVAPYRVAKAGLNALTRNFAYETGLGRRGLFVDAVAPGRSRTDLGGSGAPRSAAEGAETAIWLCTRPAVQADGSPAPTGLLWQDHEVLPW</sequence>
<dbReference type="PRINTS" id="PR00081">
    <property type="entry name" value="GDHRDH"/>
</dbReference>
<dbReference type="PRINTS" id="PR00080">
    <property type="entry name" value="SDRFAMILY"/>
</dbReference>
<dbReference type="PANTHER" id="PTHR42760:SF133">
    <property type="entry name" value="3-OXOACYL-[ACYL-CARRIER-PROTEIN] REDUCTASE"/>
    <property type="match status" value="1"/>
</dbReference>
<dbReference type="OrthoDB" id="9781117at2"/>
<dbReference type="PANTHER" id="PTHR42760">
    <property type="entry name" value="SHORT-CHAIN DEHYDROGENASES/REDUCTASES FAMILY MEMBER"/>
    <property type="match status" value="1"/>
</dbReference>
<dbReference type="InParanoid" id="A0A545AI49"/>
<dbReference type="GO" id="GO:0016616">
    <property type="term" value="F:oxidoreductase activity, acting on the CH-OH group of donors, NAD or NADP as acceptor"/>
    <property type="evidence" value="ECO:0007669"/>
    <property type="project" value="TreeGrafter"/>
</dbReference>
<dbReference type="Pfam" id="PF00106">
    <property type="entry name" value="adh_short"/>
    <property type="match status" value="1"/>
</dbReference>
<gene>
    <name evidence="4" type="ORF">FL583_31960</name>
</gene>
<evidence type="ECO:0000256" key="3">
    <source>
        <dbReference type="RuleBase" id="RU000363"/>
    </source>
</evidence>
<dbReference type="Proteomes" id="UP000317982">
    <property type="component" value="Unassembled WGS sequence"/>
</dbReference>
<reference evidence="4 5" key="1">
    <citation type="submission" date="2019-07" db="EMBL/GenBank/DDBJ databases">
        <title>Cryptosporangium phraense sp. nov., isolated from plant litter.</title>
        <authorList>
            <person name="Suriyachadkun C."/>
        </authorList>
    </citation>
    <scope>NUCLEOTIDE SEQUENCE [LARGE SCALE GENOMIC DNA]</scope>
    <source>
        <strain evidence="4 5">A-T 5661</strain>
    </source>
</reference>
<accession>A0A545AI49</accession>
<evidence type="ECO:0000313" key="5">
    <source>
        <dbReference type="Proteomes" id="UP000317982"/>
    </source>
</evidence>
<evidence type="ECO:0000256" key="1">
    <source>
        <dbReference type="ARBA" id="ARBA00006484"/>
    </source>
</evidence>
<name>A0A545AI49_9ACTN</name>
<dbReference type="EMBL" id="VIRS01000031">
    <property type="protein sequence ID" value="TQS40993.1"/>
    <property type="molecule type" value="Genomic_DNA"/>
</dbReference>
<keyword evidence="5" id="KW-1185">Reference proteome</keyword>
<evidence type="ECO:0000256" key="2">
    <source>
        <dbReference type="ARBA" id="ARBA00023002"/>
    </source>
</evidence>
<comment type="similarity">
    <text evidence="1 3">Belongs to the short-chain dehydrogenases/reductases (SDR) family.</text>
</comment>
<protein>
    <submittedName>
        <fullName evidence="4">SDR family NAD(P)-dependent oxidoreductase</fullName>
    </submittedName>
</protein>
<keyword evidence="2" id="KW-0560">Oxidoreductase</keyword>
<dbReference type="SUPFAM" id="SSF51735">
    <property type="entry name" value="NAD(P)-binding Rossmann-fold domains"/>
    <property type="match status" value="1"/>
</dbReference>
<dbReference type="GO" id="GO:0048038">
    <property type="term" value="F:quinone binding"/>
    <property type="evidence" value="ECO:0007669"/>
    <property type="project" value="TreeGrafter"/>
</dbReference>
<dbReference type="AlphaFoldDB" id="A0A545AI49"/>
<dbReference type="InterPro" id="IPR002347">
    <property type="entry name" value="SDR_fam"/>
</dbReference>
<dbReference type="GO" id="GO:0006633">
    <property type="term" value="P:fatty acid biosynthetic process"/>
    <property type="evidence" value="ECO:0007669"/>
    <property type="project" value="TreeGrafter"/>
</dbReference>
<dbReference type="InterPro" id="IPR036291">
    <property type="entry name" value="NAD(P)-bd_dom_sf"/>
</dbReference>
<proteinExistence type="inferred from homology"/>